<comment type="caution">
    <text evidence="2">The sequence shown here is derived from an EMBL/GenBank/DDBJ whole genome shotgun (WGS) entry which is preliminary data.</text>
</comment>
<proteinExistence type="predicted"/>
<dbReference type="InterPro" id="IPR055481">
    <property type="entry name" value="DUF7053"/>
</dbReference>
<dbReference type="AlphaFoldDB" id="A0A8K0L8B6"/>
<keyword evidence="3" id="KW-1185">Reference proteome</keyword>
<feature type="domain" description="DUF7053" evidence="1">
    <location>
        <begin position="4"/>
        <end position="155"/>
    </location>
</feature>
<reference evidence="2" key="1">
    <citation type="submission" date="2021-07" db="EMBL/GenBank/DDBJ databases">
        <title>Elsinoe batatas strain:CRI-CJ2 Genome sequencing and assembly.</title>
        <authorList>
            <person name="Huang L."/>
        </authorList>
    </citation>
    <scope>NUCLEOTIDE SEQUENCE</scope>
    <source>
        <strain evidence="2">CRI-CJ2</strain>
    </source>
</reference>
<organism evidence="2 3">
    <name type="scientific">Elsinoe batatas</name>
    <dbReference type="NCBI Taxonomy" id="2601811"/>
    <lineage>
        <taxon>Eukaryota</taxon>
        <taxon>Fungi</taxon>
        <taxon>Dikarya</taxon>
        <taxon>Ascomycota</taxon>
        <taxon>Pezizomycotina</taxon>
        <taxon>Dothideomycetes</taxon>
        <taxon>Dothideomycetidae</taxon>
        <taxon>Myriangiales</taxon>
        <taxon>Elsinoaceae</taxon>
        <taxon>Elsinoe</taxon>
    </lineage>
</organism>
<gene>
    <name evidence="2" type="ORF">KVT40_000749</name>
</gene>
<sequence>MFETKFSVTSSTPLDSTIPDEDIIKLLHDFDAVIHTSPDCKGYQLATDQETGPPASDATQVYDCEDALSFIPRRLWDGGVWYKAIYTKQPMGCDITVKAPAGFTSFNEWRLNVDENGNKSLSIASDAQCSRLFAGTVERATPGNHEKQFGRFKEMLQERVASSTGKPGEGQVQSP</sequence>
<dbReference type="OrthoDB" id="3838383at2759"/>
<dbReference type="PANTHER" id="PTHR38117:SF1">
    <property type="entry name" value="DUF3074 DOMAIN-CONTAINING PROTEIN"/>
    <property type="match status" value="1"/>
</dbReference>
<name>A0A8K0L8B6_9PEZI</name>
<accession>A0A8K0L8B6</accession>
<dbReference type="PANTHER" id="PTHR38117">
    <property type="entry name" value="NACHT AND WD40 DOMAIN PROTEIN"/>
    <property type="match status" value="1"/>
</dbReference>
<dbReference type="EMBL" id="JAESVG020000001">
    <property type="protein sequence ID" value="KAG8631609.1"/>
    <property type="molecule type" value="Genomic_DNA"/>
</dbReference>
<protein>
    <recommendedName>
        <fullName evidence="1">DUF7053 domain-containing protein</fullName>
    </recommendedName>
</protein>
<evidence type="ECO:0000313" key="3">
    <source>
        <dbReference type="Proteomes" id="UP000809789"/>
    </source>
</evidence>
<evidence type="ECO:0000313" key="2">
    <source>
        <dbReference type="EMBL" id="KAG8631609.1"/>
    </source>
</evidence>
<dbReference type="Pfam" id="PF23155">
    <property type="entry name" value="DUF7053"/>
    <property type="match status" value="1"/>
</dbReference>
<evidence type="ECO:0000259" key="1">
    <source>
        <dbReference type="Pfam" id="PF23155"/>
    </source>
</evidence>
<dbReference type="Proteomes" id="UP000809789">
    <property type="component" value="Unassembled WGS sequence"/>
</dbReference>